<dbReference type="Gene3D" id="1.20.1250.20">
    <property type="entry name" value="MFS general substrate transporter like domains"/>
    <property type="match status" value="1"/>
</dbReference>
<evidence type="ECO:0000256" key="2">
    <source>
        <dbReference type="ARBA" id="ARBA00010992"/>
    </source>
</evidence>
<dbReference type="PANTHER" id="PTHR48022:SF72">
    <property type="entry name" value="MAJOR FACILITATOR SUPERFAMILY (MFS) PROFILE DOMAIN-CONTAINING PROTEIN-RELATED"/>
    <property type="match status" value="1"/>
</dbReference>
<comment type="similarity">
    <text evidence="2 7">Belongs to the major facilitator superfamily. Sugar transporter (TC 2.A.1.1) family.</text>
</comment>
<dbReference type="GO" id="GO:0016020">
    <property type="term" value="C:membrane"/>
    <property type="evidence" value="ECO:0007669"/>
    <property type="project" value="UniProtKB-SubCell"/>
</dbReference>
<dbReference type="Pfam" id="PF00083">
    <property type="entry name" value="Sugar_tr"/>
    <property type="match status" value="1"/>
</dbReference>
<dbReference type="FunFam" id="1.20.1250.20:FF:000134">
    <property type="entry name" value="MFS sugar transporter protein"/>
    <property type="match status" value="1"/>
</dbReference>
<evidence type="ECO:0000256" key="4">
    <source>
        <dbReference type="ARBA" id="ARBA00022692"/>
    </source>
</evidence>
<keyword evidence="9" id="KW-1185">Reference proteome</keyword>
<evidence type="ECO:0000256" key="6">
    <source>
        <dbReference type="ARBA" id="ARBA00023136"/>
    </source>
</evidence>
<dbReference type="NCBIfam" id="TIGR00879">
    <property type="entry name" value="SP"/>
    <property type="match status" value="1"/>
</dbReference>
<dbReference type="GO" id="GO:0005351">
    <property type="term" value="F:carbohydrate:proton symporter activity"/>
    <property type="evidence" value="ECO:0007669"/>
    <property type="project" value="TreeGrafter"/>
</dbReference>
<dbReference type="AlphaFoldDB" id="A0A1B7SQZ9"/>
<dbReference type="EMBL" id="JAEUBD010001571">
    <property type="protein sequence ID" value="KAH3659050.1"/>
    <property type="molecule type" value="Genomic_DNA"/>
</dbReference>
<accession>A0A1B7SQZ9</accession>
<dbReference type="InterPro" id="IPR050360">
    <property type="entry name" value="MFS_Sugar_Transporters"/>
</dbReference>
<evidence type="ECO:0000313" key="9">
    <source>
        <dbReference type="Proteomes" id="UP000788993"/>
    </source>
</evidence>
<sequence length="503" mass="56234">MKSYYELLGPGKPTRTVLTVTCLFSFILYGFEQGALANIQNHPVFQSQFGHPSGNYLGIIVSVYNLGSFFGCMINFFIGDKLGRRKTVWAGFTLVIIGIILQTSSYSVVQLFFGRFISGLGTGMETSTVPMFQAEVASAHNRGGLVAAEPQGVALGISISYWIGYGCSKRYDETSWRLPVGIQMLFAVFAWFLLFLCPESPRWLMKKGRVDDARNCLARINDVPKDDPLVNKCIDDILYLQEVEGEGDQISWWDILRGRDAMHGRYRLFLCVMAQFWNQFGGVNLVVYYVPLVLETNVGMDTNMSTILGGCIMVTFFIFGFIPSLWLDRIGRRFALIGGSLGQMVSMMMITILLRVGSKSTSAAAVAFFFTFMAFFGAAMNCVPWVYVSEILPLQLRSKGNAIGISSNWIMNFVIAMITPIVTENLGWKTYIIFTLTNGAAALMFYLFCPETGNRTLEDIESIFLSQNTLFYGISHFDKPVANLDEKPEIMHLETASKLLESN</sequence>
<dbReference type="InterPro" id="IPR003663">
    <property type="entry name" value="Sugar/inositol_transpt"/>
</dbReference>
<keyword evidence="6" id="KW-0472">Membrane</keyword>
<keyword evidence="5" id="KW-1133">Transmembrane helix</keyword>
<evidence type="ECO:0000313" key="8">
    <source>
        <dbReference type="EMBL" id="KAH3659050.1"/>
    </source>
</evidence>
<protein>
    <submittedName>
        <fullName evidence="8">Uncharacterized protein</fullName>
    </submittedName>
</protein>
<dbReference type="RefSeq" id="XP_018213589.1">
    <property type="nucleotide sequence ID" value="XM_018353764.1"/>
</dbReference>
<dbReference type="InterPro" id="IPR005828">
    <property type="entry name" value="MFS_sugar_transport-like"/>
</dbReference>
<evidence type="ECO:0000256" key="5">
    <source>
        <dbReference type="ARBA" id="ARBA00022989"/>
    </source>
</evidence>
<dbReference type="PROSITE" id="PS50850">
    <property type="entry name" value="MFS"/>
    <property type="match status" value="1"/>
</dbReference>
<evidence type="ECO:0000256" key="3">
    <source>
        <dbReference type="ARBA" id="ARBA00022448"/>
    </source>
</evidence>
<dbReference type="InterPro" id="IPR036259">
    <property type="entry name" value="MFS_trans_sf"/>
</dbReference>
<dbReference type="PRINTS" id="PR00171">
    <property type="entry name" value="SUGRTRNSPORT"/>
</dbReference>
<gene>
    <name evidence="8" type="ORF">OGATHE_006776</name>
</gene>
<dbReference type="Proteomes" id="UP000788993">
    <property type="component" value="Unassembled WGS sequence"/>
</dbReference>
<comment type="subcellular location">
    <subcellularLocation>
        <location evidence="1">Membrane</location>
        <topology evidence="1">Multi-pass membrane protein</topology>
    </subcellularLocation>
</comment>
<evidence type="ECO:0000256" key="1">
    <source>
        <dbReference type="ARBA" id="ARBA00004141"/>
    </source>
</evidence>
<dbReference type="PANTHER" id="PTHR48022">
    <property type="entry name" value="PLASTIDIC GLUCOSE TRANSPORTER 4"/>
    <property type="match status" value="1"/>
</dbReference>
<reference evidence="8" key="1">
    <citation type="journal article" date="2021" name="Open Biol.">
        <title>Shared evolutionary footprints suggest mitochondrial oxidative damage underlies multiple complex I losses in fungi.</title>
        <authorList>
            <person name="Schikora-Tamarit M.A."/>
            <person name="Marcet-Houben M."/>
            <person name="Nosek J."/>
            <person name="Gabaldon T."/>
        </authorList>
    </citation>
    <scope>NUCLEOTIDE SEQUENCE</scope>
    <source>
        <strain evidence="8">NCAIM Y.01608</strain>
    </source>
</reference>
<keyword evidence="4" id="KW-0812">Transmembrane</keyword>
<dbReference type="SUPFAM" id="SSF103473">
    <property type="entry name" value="MFS general substrate transporter"/>
    <property type="match status" value="1"/>
</dbReference>
<keyword evidence="3 7" id="KW-0813">Transport</keyword>
<evidence type="ECO:0000256" key="7">
    <source>
        <dbReference type="RuleBase" id="RU003346"/>
    </source>
</evidence>
<name>A0A1B7SQZ9_9ASCO</name>
<dbReference type="PROSITE" id="PS00217">
    <property type="entry name" value="SUGAR_TRANSPORT_2"/>
    <property type="match status" value="1"/>
</dbReference>
<organism evidence="8 9">
    <name type="scientific">Ogataea polymorpha</name>
    <dbReference type="NCBI Taxonomy" id="460523"/>
    <lineage>
        <taxon>Eukaryota</taxon>
        <taxon>Fungi</taxon>
        <taxon>Dikarya</taxon>
        <taxon>Ascomycota</taxon>
        <taxon>Saccharomycotina</taxon>
        <taxon>Pichiomycetes</taxon>
        <taxon>Pichiales</taxon>
        <taxon>Pichiaceae</taxon>
        <taxon>Ogataea</taxon>
    </lineage>
</organism>
<dbReference type="InterPro" id="IPR005829">
    <property type="entry name" value="Sugar_transporter_CS"/>
</dbReference>
<comment type="caution">
    <text evidence="8">The sequence shown here is derived from an EMBL/GenBank/DDBJ whole genome shotgun (WGS) entry which is preliminary data.</text>
</comment>
<proteinExistence type="inferred from homology"/>
<dbReference type="InterPro" id="IPR020846">
    <property type="entry name" value="MFS_dom"/>
</dbReference>
<reference evidence="8" key="2">
    <citation type="submission" date="2021-01" db="EMBL/GenBank/DDBJ databases">
        <authorList>
            <person name="Schikora-Tamarit M.A."/>
        </authorList>
    </citation>
    <scope>NUCLEOTIDE SEQUENCE</scope>
    <source>
        <strain evidence="8">NCAIM Y.01608</strain>
    </source>
</reference>